<evidence type="ECO:0000256" key="10">
    <source>
        <dbReference type="ARBA" id="ARBA00022692"/>
    </source>
</evidence>
<evidence type="ECO:0000256" key="19">
    <source>
        <dbReference type="HAMAP-Rule" id="MF_00719"/>
    </source>
</evidence>
<evidence type="ECO:0000256" key="18">
    <source>
        <dbReference type="ARBA" id="ARBA00049504"/>
    </source>
</evidence>
<keyword evidence="13 19" id="KW-0472">Membrane</keyword>
<feature type="transmembrane region" description="Helical" evidence="19">
    <location>
        <begin position="246"/>
        <end position="266"/>
    </location>
</feature>
<dbReference type="PANTHER" id="PTHR34148">
    <property type="entry name" value="ADENOSYLCOBINAMIDE-GDP RIBAZOLETRANSFERASE"/>
    <property type="match status" value="1"/>
</dbReference>
<evidence type="ECO:0000313" key="22">
    <source>
        <dbReference type="Proteomes" id="UP000679690"/>
    </source>
</evidence>
<name>A0ABS3UJT9_9ACTN</name>
<comment type="cofactor">
    <cofactor evidence="1 19">
        <name>Mg(2+)</name>
        <dbReference type="ChEBI" id="CHEBI:18420"/>
    </cofactor>
</comment>
<feature type="transmembrane region" description="Helical" evidence="19">
    <location>
        <begin position="215"/>
        <end position="234"/>
    </location>
</feature>
<evidence type="ECO:0000313" key="21">
    <source>
        <dbReference type="EMBL" id="MBO3738481.1"/>
    </source>
</evidence>
<keyword evidence="7 19" id="KW-1003">Cell membrane</keyword>
<feature type="compositionally biased region" description="Low complexity" evidence="20">
    <location>
        <begin position="1"/>
        <end position="11"/>
    </location>
</feature>
<dbReference type="EC" id="2.7.8.26" evidence="5 19"/>
<evidence type="ECO:0000256" key="17">
    <source>
        <dbReference type="ARBA" id="ARBA00048623"/>
    </source>
</evidence>
<evidence type="ECO:0000256" key="8">
    <source>
        <dbReference type="ARBA" id="ARBA00022573"/>
    </source>
</evidence>
<feature type="transmembrane region" description="Helical" evidence="19">
    <location>
        <begin position="128"/>
        <end position="147"/>
    </location>
</feature>
<keyword evidence="12 19" id="KW-1133">Transmembrane helix</keyword>
<dbReference type="HAMAP" id="MF_00719">
    <property type="entry name" value="CobS"/>
    <property type="match status" value="1"/>
</dbReference>
<keyword evidence="11 19" id="KW-0460">Magnesium</keyword>
<gene>
    <name evidence="19" type="primary">cobS</name>
    <name evidence="21" type="ORF">J5X75_13220</name>
</gene>
<comment type="catalytic activity">
    <reaction evidence="17 19">
        <text>alpha-ribazole + adenosylcob(III)inamide-GDP = adenosylcob(III)alamin + GMP + H(+)</text>
        <dbReference type="Rhea" id="RHEA:16049"/>
        <dbReference type="ChEBI" id="CHEBI:10329"/>
        <dbReference type="ChEBI" id="CHEBI:15378"/>
        <dbReference type="ChEBI" id="CHEBI:18408"/>
        <dbReference type="ChEBI" id="CHEBI:58115"/>
        <dbReference type="ChEBI" id="CHEBI:60487"/>
        <dbReference type="EC" id="2.7.8.26"/>
    </reaction>
</comment>
<evidence type="ECO:0000256" key="14">
    <source>
        <dbReference type="ARBA" id="ARBA00025228"/>
    </source>
</evidence>
<evidence type="ECO:0000256" key="6">
    <source>
        <dbReference type="ARBA" id="ARBA00015850"/>
    </source>
</evidence>
<evidence type="ECO:0000256" key="5">
    <source>
        <dbReference type="ARBA" id="ARBA00013200"/>
    </source>
</evidence>
<protein>
    <recommendedName>
        <fullName evidence="6 19">Adenosylcobinamide-GDP ribazoletransferase</fullName>
        <ecNumber evidence="5 19">2.7.8.26</ecNumber>
    </recommendedName>
    <alternativeName>
        <fullName evidence="16 19">Cobalamin synthase</fullName>
    </alternativeName>
    <alternativeName>
        <fullName evidence="15 19">Cobalamin-5'-phosphate synthase</fullName>
    </alternativeName>
</protein>
<sequence length="267" mass="26218">MTTSPSSPSRSRTGRGRPPPRVLDGVRLAVTTLTVLPVRAGRVDRSAAAVAMAVAPAVGALLGLILAGVHEGLRALGSPALVAAGVTVAAGALLSRGLHLDGLADTIDALGSYRSGPAALEIMKKPDIGPFGVAAIAATLLIQTGALTAAGPWAVVTAWATGRLAVTVACRRGVPAARPEGLGALVASSVPLPAVLVSAACVAGLALAAVPGRPWQGPAAVAVAMSAVVLLLHHTVRRFGGITGDVLGAAVECAVTATLVVVTLALA</sequence>
<evidence type="ECO:0000256" key="2">
    <source>
        <dbReference type="ARBA" id="ARBA00004651"/>
    </source>
</evidence>
<feature type="transmembrane region" description="Helical" evidence="19">
    <location>
        <begin position="47"/>
        <end position="69"/>
    </location>
</feature>
<evidence type="ECO:0000256" key="13">
    <source>
        <dbReference type="ARBA" id="ARBA00023136"/>
    </source>
</evidence>
<keyword evidence="10 19" id="KW-0812">Transmembrane</keyword>
<comment type="subcellular location">
    <subcellularLocation>
        <location evidence="2 19">Cell membrane</location>
        <topology evidence="2 19">Multi-pass membrane protein</topology>
    </subcellularLocation>
</comment>
<evidence type="ECO:0000256" key="9">
    <source>
        <dbReference type="ARBA" id="ARBA00022679"/>
    </source>
</evidence>
<evidence type="ECO:0000256" key="11">
    <source>
        <dbReference type="ARBA" id="ARBA00022842"/>
    </source>
</evidence>
<dbReference type="Pfam" id="PF02654">
    <property type="entry name" value="CobS"/>
    <property type="match status" value="1"/>
</dbReference>
<dbReference type="RefSeq" id="WP_208467638.1">
    <property type="nucleotide sequence ID" value="NZ_JAGFNS010000007.1"/>
</dbReference>
<comment type="caution">
    <text evidence="21">The sequence shown here is derived from an EMBL/GenBank/DDBJ whole genome shotgun (WGS) entry which is preliminary data.</text>
</comment>
<evidence type="ECO:0000256" key="15">
    <source>
        <dbReference type="ARBA" id="ARBA00032605"/>
    </source>
</evidence>
<feature type="transmembrane region" description="Helical" evidence="19">
    <location>
        <begin position="182"/>
        <end position="209"/>
    </location>
</feature>
<reference evidence="21 22" key="1">
    <citation type="submission" date="2021-03" db="EMBL/GenBank/DDBJ databases">
        <title>Actinoplanes flavus sp. nov., a novel actinomycete isolated from Coconut Palm rhizosphere soil.</title>
        <authorList>
            <person name="Luo X."/>
        </authorList>
    </citation>
    <scope>NUCLEOTIDE SEQUENCE [LARGE SCALE GENOMIC DNA]</scope>
    <source>
        <strain evidence="21 22">NEAU-H7</strain>
    </source>
</reference>
<evidence type="ECO:0000256" key="1">
    <source>
        <dbReference type="ARBA" id="ARBA00001946"/>
    </source>
</evidence>
<feature type="transmembrane region" description="Helical" evidence="19">
    <location>
        <begin position="75"/>
        <end position="94"/>
    </location>
</feature>
<dbReference type="Proteomes" id="UP000679690">
    <property type="component" value="Unassembled WGS sequence"/>
</dbReference>
<proteinExistence type="inferred from homology"/>
<keyword evidence="9 19" id="KW-0808">Transferase</keyword>
<evidence type="ECO:0000256" key="12">
    <source>
        <dbReference type="ARBA" id="ARBA00022989"/>
    </source>
</evidence>
<dbReference type="PANTHER" id="PTHR34148:SF1">
    <property type="entry name" value="ADENOSYLCOBINAMIDE-GDP RIBAZOLETRANSFERASE"/>
    <property type="match status" value="1"/>
</dbReference>
<comment type="similarity">
    <text evidence="4 19">Belongs to the CobS family.</text>
</comment>
<feature type="region of interest" description="Disordered" evidence="20">
    <location>
        <begin position="1"/>
        <end position="22"/>
    </location>
</feature>
<evidence type="ECO:0000256" key="3">
    <source>
        <dbReference type="ARBA" id="ARBA00004663"/>
    </source>
</evidence>
<dbReference type="InterPro" id="IPR003805">
    <property type="entry name" value="CobS"/>
</dbReference>
<comment type="catalytic activity">
    <reaction evidence="18 19">
        <text>alpha-ribazole 5'-phosphate + adenosylcob(III)inamide-GDP = adenosylcob(III)alamin 5'-phosphate + GMP + H(+)</text>
        <dbReference type="Rhea" id="RHEA:23560"/>
        <dbReference type="ChEBI" id="CHEBI:15378"/>
        <dbReference type="ChEBI" id="CHEBI:57918"/>
        <dbReference type="ChEBI" id="CHEBI:58115"/>
        <dbReference type="ChEBI" id="CHEBI:60487"/>
        <dbReference type="ChEBI" id="CHEBI:60493"/>
        <dbReference type="EC" id="2.7.8.26"/>
    </reaction>
</comment>
<comment type="function">
    <text evidence="14 19">Joins adenosylcobinamide-GDP and alpha-ribazole to generate adenosylcobalamin (Ado-cobalamin). Also synthesizes adenosylcobalamin 5'-phosphate from adenosylcobinamide-GDP and alpha-ribazole 5'-phosphate.</text>
</comment>
<evidence type="ECO:0000256" key="4">
    <source>
        <dbReference type="ARBA" id="ARBA00010561"/>
    </source>
</evidence>
<keyword evidence="22" id="KW-1185">Reference proteome</keyword>
<keyword evidence="8 19" id="KW-0169">Cobalamin biosynthesis</keyword>
<comment type="pathway">
    <text evidence="3 19">Cofactor biosynthesis; adenosylcobalamin biosynthesis; adenosylcobalamin from cob(II)yrinate a,c-diamide: step 7/7.</text>
</comment>
<organism evidence="21 22">
    <name type="scientific">Actinoplanes flavus</name>
    <dbReference type="NCBI Taxonomy" id="2820290"/>
    <lineage>
        <taxon>Bacteria</taxon>
        <taxon>Bacillati</taxon>
        <taxon>Actinomycetota</taxon>
        <taxon>Actinomycetes</taxon>
        <taxon>Micromonosporales</taxon>
        <taxon>Micromonosporaceae</taxon>
        <taxon>Actinoplanes</taxon>
    </lineage>
</organism>
<evidence type="ECO:0000256" key="16">
    <source>
        <dbReference type="ARBA" id="ARBA00032853"/>
    </source>
</evidence>
<accession>A0ABS3UJT9</accession>
<evidence type="ECO:0000256" key="20">
    <source>
        <dbReference type="SAM" id="MobiDB-lite"/>
    </source>
</evidence>
<dbReference type="EMBL" id="JAGFNS010000007">
    <property type="protein sequence ID" value="MBO3738481.1"/>
    <property type="molecule type" value="Genomic_DNA"/>
</dbReference>
<evidence type="ECO:0000256" key="7">
    <source>
        <dbReference type="ARBA" id="ARBA00022475"/>
    </source>
</evidence>